<feature type="transmembrane region" description="Helical" evidence="1">
    <location>
        <begin position="15"/>
        <end position="34"/>
    </location>
</feature>
<dbReference type="AlphaFoldDB" id="A0A6B9XTC7"/>
<keyword evidence="1" id="KW-1133">Transmembrane helix</keyword>
<evidence type="ECO:0000256" key="1">
    <source>
        <dbReference type="SAM" id="Phobius"/>
    </source>
</evidence>
<name>A0A6B9XTC7_PICSI</name>
<keyword evidence="1" id="KW-0812">Transmembrane</keyword>
<sequence>MVLGIDLEHLVLDQLMLRSFSPICLFISSLIANTRGRGGSKGGMDGYSSSLISSGANSINRYVYP</sequence>
<keyword evidence="1" id="KW-0472">Membrane</keyword>
<evidence type="ECO:0000313" key="2">
    <source>
        <dbReference type="EMBL" id="QHR90288.1"/>
    </source>
</evidence>
<reference evidence="2" key="1">
    <citation type="submission" date="2019-03" db="EMBL/GenBank/DDBJ databases">
        <title>Largest Complete Mitochondrial Genome of a Gymnosperm, Sitka Spruce (Picea sitchensis), Indicates Complex Physical Structure.</title>
        <authorList>
            <person name="Jackman S.D."/>
            <person name="Coombe L."/>
            <person name="Warren R."/>
            <person name="Kirk H."/>
            <person name="Trinh E."/>
            <person name="McLeod T."/>
            <person name="Pleasance S."/>
            <person name="Pandoh P."/>
            <person name="Zhao Y."/>
            <person name="Coope R."/>
            <person name="Bousquet J."/>
            <person name="Bohlmann J.C."/>
            <person name="Jones S.J.M."/>
            <person name="Birol I."/>
        </authorList>
    </citation>
    <scope>NUCLEOTIDE SEQUENCE</scope>
    <source>
        <strain evidence="2">Q903</strain>
    </source>
</reference>
<protein>
    <submittedName>
        <fullName evidence="2">Uncharacterized protein</fullName>
    </submittedName>
</protein>
<dbReference type="EMBL" id="MK697699">
    <property type="protein sequence ID" value="QHR90288.1"/>
    <property type="molecule type" value="Genomic_DNA"/>
</dbReference>
<organism evidence="2">
    <name type="scientific">Picea sitchensis</name>
    <name type="common">Sitka spruce</name>
    <name type="synonym">Pinus sitchensis</name>
    <dbReference type="NCBI Taxonomy" id="3332"/>
    <lineage>
        <taxon>Eukaryota</taxon>
        <taxon>Viridiplantae</taxon>
        <taxon>Streptophyta</taxon>
        <taxon>Embryophyta</taxon>
        <taxon>Tracheophyta</taxon>
        <taxon>Spermatophyta</taxon>
        <taxon>Pinopsida</taxon>
        <taxon>Pinidae</taxon>
        <taxon>Conifers I</taxon>
        <taxon>Pinales</taxon>
        <taxon>Pinaceae</taxon>
        <taxon>Picea</taxon>
    </lineage>
</organism>
<proteinExistence type="predicted"/>
<keyword evidence="2" id="KW-0496">Mitochondrion</keyword>
<geneLocation type="mitochondrion" evidence="2"/>
<accession>A0A6B9XTC7</accession>
<gene>
    <name evidence="2" type="primary">orf04334</name>
    <name evidence="2" type="ORF">Q903MT_gene4311</name>
</gene>